<accession>A0A2Z2MHL8</accession>
<dbReference type="OrthoDB" id="99382at2157"/>
<feature type="domain" description="PIN" evidence="2">
    <location>
        <begin position="1"/>
        <end position="117"/>
    </location>
</feature>
<dbReference type="Pfam" id="PF01850">
    <property type="entry name" value="PIN"/>
    <property type="match status" value="1"/>
</dbReference>
<dbReference type="InterPro" id="IPR002716">
    <property type="entry name" value="PIN_dom"/>
</dbReference>
<name>A0A2Z2MHL8_THEPR</name>
<dbReference type="EMBL" id="CP014862">
    <property type="protein sequence ID" value="ASJ01921.1"/>
    <property type="molecule type" value="Genomic_DNA"/>
</dbReference>
<dbReference type="InterPro" id="IPR044153">
    <property type="entry name" value="PIN_Pae0151-like"/>
</dbReference>
<dbReference type="SMART" id="SM00670">
    <property type="entry name" value="PINc"/>
    <property type="match status" value="1"/>
</dbReference>
<dbReference type="PANTHER" id="PTHR35901:SF1">
    <property type="entry name" value="EXONUCLEASE VAPC9"/>
    <property type="match status" value="1"/>
</dbReference>
<dbReference type="InterPro" id="IPR029060">
    <property type="entry name" value="PIN-like_dom_sf"/>
</dbReference>
<dbReference type="Gene3D" id="3.40.50.1010">
    <property type="entry name" value="5'-nuclease"/>
    <property type="match status" value="1"/>
</dbReference>
<reference evidence="3 4" key="1">
    <citation type="submission" date="2016-03" db="EMBL/GenBank/DDBJ databases">
        <title>Complete genome sequence of Thermococcus profundus strain DT5432.</title>
        <authorList>
            <person name="Oger P.M."/>
        </authorList>
    </citation>
    <scope>NUCLEOTIDE SEQUENCE [LARGE SCALE GENOMIC DNA]</scope>
    <source>
        <strain evidence="3 4">DT 5432</strain>
    </source>
</reference>
<dbReference type="Proteomes" id="UP000250179">
    <property type="component" value="Chromosome"/>
</dbReference>
<gene>
    <name evidence="3" type="ORF">A3L09_00915</name>
</gene>
<sequence length="142" mass="16370">MIVVDANVLIDALFERNPERRNLAIEFFRTIEGKPVYVPRIFIVEVLSIARRLGIKIDYQILLSLIEEFNVKSEGELFNLAVYVAENIHPRAVDAYYIATAILTGSVLVSNDRVMIKNSRRAGITAFYLLEEFEELKQFLKF</sequence>
<dbReference type="RefSeq" id="WP_088857191.1">
    <property type="nucleotide sequence ID" value="NZ_CP014862.1"/>
</dbReference>
<dbReference type="InterPro" id="IPR051619">
    <property type="entry name" value="TypeII_TA_RNase_PINc/VapC"/>
</dbReference>
<dbReference type="KEGG" id="tprf:A3L09_00915"/>
<evidence type="ECO:0000259" key="2">
    <source>
        <dbReference type="SMART" id="SM00670"/>
    </source>
</evidence>
<keyword evidence="4" id="KW-1185">Reference proteome</keyword>
<protein>
    <submittedName>
        <fullName evidence="3">PIN domain-containing protein</fullName>
    </submittedName>
</protein>
<dbReference type="AlphaFoldDB" id="A0A2Z2MHL8"/>
<dbReference type="CDD" id="cd09873">
    <property type="entry name" value="PIN_Pae0151-like"/>
    <property type="match status" value="1"/>
</dbReference>
<dbReference type="GeneID" id="33318927"/>
<evidence type="ECO:0000313" key="4">
    <source>
        <dbReference type="Proteomes" id="UP000250179"/>
    </source>
</evidence>
<dbReference type="PANTHER" id="PTHR35901">
    <property type="entry name" value="RIBONUCLEASE VAPC3"/>
    <property type="match status" value="1"/>
</dbReference>
<organism evidence="3 4">
    <name type="scientific">Thermococcus profundus</name>
    <dbReference type="NCBI Taxonomy" id="49899"/>
    <lineage>
        <taxon>Archaea</taxon>
        <taxon>Methanobacteriati</taxon>
        <taxon>Methanobacteriota</taxon>
        <taxon>Thermococci</taxon>
        <taxon>Thermococcales</taxon>
        <taxon>Thermococcaceae</taxon>
        <taxon>Thermococcus</taxon>
    </lineage>
</organism>
<keyword evidence="1" id="KW-0460">Magnesium</keyword>
<proteinExistence type="predicted"/>
<dbReference type="SUPFAM" id="SSF88723">
    <property type="entry name" value="PIN domain-like"/>
    <property type="match status" value="1"/>
</dbReference>
<evidence type="ECO:0000313" key="3">
    <source>
        <dbReference type="EMBL" id="ASJ01921.1"/>
    </source>
</evidence>
<evidence type="ECO:0000256" key="1">
    <source>
        <dbReference type="ARBA" id="ARBA00022842"/>
    </source>
</evidence>